<feature type="region of interest" description="Disordered" evidence="1">
    <location>
        <begin position="224"/>
        <end position="267"/>
    </location>
</feature>
<keyword evidence="4" id="KW-1185">Reference proteome</keyword>
<comment type="caution">
    <text evidence="3">The sequence shown here is derived from an EMBL/GenBank/DDBJ whole genome shotgun (WGS) entry which is preliminary data.</text>
</comment>
<evidence type="ECO:0000259" key="2">
    <source>
        <dbReference type="PROSITE" id="PS51782"/>
    </source>
</evidence>
<dbReference type="NCBIfam" id="TIGR02907">
    <property type="entry name" value="spore_VI_D"/>
    <property type="match status" value="1"/>
</dbReference>
<dbReference type="Pfam" id="PF20918">
    <property type="entry name" value="SPOCS_spoVID-N"/>
    <property type="match status" value="1"/>
</dbReference>
<dbReference type="InterPro" id="IPR014256">
    <property type="entry name" value="Spore_VI_D"/>
</dbReference>
<protein>
    <submittedName>
        <fullName evidence="3">Stage VI sporulation protein D</fullName>
    </submittedName>
</protein>
<dbReference type="AlphaFoldDB" id="A0A1S2LFW1"/>
<dbReference type="Gene3D" id="3.10.350.10">
    <property type="entry name" value="LysM domain"/>
    <property type="match status" value="1"/>
</dbReference>
<feature type="compositionally biased region" description="Acidic residues" evidence="1">
    <location>
        <begin position="251"/>
        <end position="265"/>
    </location>
</feature>
<dbReference type="InterPro" id="IPR036779">
    <property type="entry name" value="LysM_dom_sf"/>
</dbReference>
<gene>
    <name evidence="3" type="ORF">BKP37_18830</name>
</gene>
<dbReference type="OrthoDB" id="2966368at2"/>
<dbReference type="EMBL" id="MLQR01000050">
    <property type="protein sequence ID" value="OIJ10587.1"/>
    <property type="molecule type" value="Genomic_DNA"/>
</dbReference>
<sequence>MTQDHSSKLSFSIEESVWLNKGQEVDEIVSLSLDPEITVQENGDYVLIRGGLKLTGEYRSNGNSNSSEKESDSLSDQVAYRSIEEVTLNSDGTGEIKHYFPIDVTIPQERIRRLDEIYVIVESFDYDLPERGCIQLTADIAITGMSSGKAQRDAQYSEEPAVDTFNPYYEEGTDTKEQDTALENEERTFHYEAYNQEDTVVPFPSEEVRYEEGESEDNIEEFNSVEDDVEEPVEASLEEENDAKEERTEEVLAEETEEVSEEVEVTNEVTEKVKSPAIAFGVIKKRPKQEVVVEENKEPLEDKDQSFSTLKSLAGDRKQVVKDEERLEEAEVDVTEVSLVDEEQEEVETPPREENALYLTKMLSKGEEEEFKKLKMCIIQESETLDTIAARYEITQSALIKVNRLDDGEVKEGQILYIPVPK</sequence>
<dbReference type="CDD" id="cd00118">
    <property type="entry name" value="LysM"/>
    <property type="match status" value="1"/>
</dbReference>
<dbReference type="Pfam" id="PF01476">
    <property type="entry name" value="LysM"/>
    <property type="match status" value="1"/>
</dbReference>
<evidence type="ECO:0000256" key="1">
    <source>
        <dbReference type="SAM" id="MobiDB-lite"/>
    </source>
</evidence>
<dbReference type="SMART" id="SM00257">
    <property type="entry name" value="LysM"/>
    <property type="match status" value="1"/>
</dbReference>
<dbReference type="PROSITE" id="PS51782">
    <property type="entry name" value="LYSM"/>
    <property type="match status" value="1"/>
</dbReference>
<feature type="domain" description="LysM" evidence="2">
    <location>
        <begin position="375"/>
        <end position="418"/>
    </location>
</feature>
<accession>A0A1S2LFW1</accession>
<proteinExistence type="predicted"/>
<evidence type="ECO:0000313" key="4">
    <source>
        <dbReference type="Proteomes" id="UP000179524"/>
    </source>
</evidence>
<feature type="compositionally biased region" description="Acidic residues" evidence="1">
    <location>
        <begin position="224"/>
        <end position="243"/>
    </location>
</feature>
<dbReference type="InterPro" id="IPR018392">
    <property type="entry name" value="LysM"/>
</dbReference>
<name>A0A1S2LFW1_9BACI</name>
<organism evidence="3 4">
    <name type="scientific">Anaerobacillus alkalilacustris</name>
    <dbReference type="NCBI Taxonomy" id="393763"/>
    <lineage>
        <taxon>Bacteria</taxon>
        <taxon>Bacillati</taxon>
        <taxon>Bacillota</taxon>
        <taxon>Bacilli</taxon>
        <taxon>Bacillales</taxon>
        <taxon>Bacillaceae</taxon>
        <taxon>Anaerobacillus</taxon>
    </lineage>
</organism>
<dbReference type="InterPro" id="IPR048862">
    <property type="entry name" value="SPOCS_spoVID_N"/>
</dbReference>
<dbReference type="SUPFAM" id="SSF54106">
    <property type="entry name" value="LysM domain"/>
    <property type="match status" value="1"/>
</dbReference>
<evidence type="ECO:0000313" key="3">
    <source>
        <dbReference type="EMBL" id="OIJ10587.1"/>
    </source>
</evidence>
<dbReference type="Proteomes" id="UP000179524">
    <property type="component" value="Unassembled WGS sequence"/>
</dbReference>
<dbReference type="RefSeq" id="WP_071311159.1">
    <property type="nucleotide sequence ID" value="NZ_MLQR01000050.1"/>
</dbReference>
<reference evidence="3 4" key="1">
    <citation type="submission" date="2016-10" db="EMBL/GenBank/DDBJ databases">
        <title>Draft genome sequences of four alkaliphilic bacteria belonging to the Anaerobacillus genus.</title>
        <authorList>
            <person name="Bassil N.M."/>
            <person name="Lloyd J.R."/>
        </authorList>
    </citation>
    <scope>NUCLEOTIDE SEQUENCE [LARGE SCALE GENOMIC DNA]</scope>
    <source>
        <strain evidence="3 4">DSM 18345</strain>
    </source>
</reference>